<dbReference type="PANTHER" id="PTHR33841:SF1">
    <property type="entry name" value="DNA METHYLTRANSFERASE A"/>
    <property type="match status" value="1"/>
</dbReference>
<dbReference type="PANTHER" id="PTHR33841">
    <property type="entry name" value="DNA METHYLTRANSFERASE YEEA-RELATED"/>
    <property type="match status" value="1"/>
</dbReference>
<dbReference type="Pfam" id="PF07669">
    <property type="entry name" value="Eco57I"/>
    <property type="match status" value="1"/>
</dbReference>
<evidence type="ECO:0000256" key="2">
    <source>
        <dbReference type="ARBA" id="ARBA00022603"/>
    </source>
</evidence>
<dbReference type="GO" id="GO:0032259">
    <property type="term" value="P:methylation"/>
    <property type="evidence" value="ECO:0007669"/>
    <property type="project" value="UniProtKB-KW"/>
</dbReference>
<comment type="caution">
    <text evidence="7">The sequence shown here is derived from an EMBL/GenBank/DDBJ whole genome shotgun (WGS) entry which is preliminary data.</text>
</comment>
<evidence type="ECO:0000256" key="4">
    <source>
        <dbReference type="ARBA" id="ARBA00022691"/>
    </source>
</evidence>
<dbReference type="EMBL" id="VXRY01000342">
    <property type="protein sequence ID" value="MXY34144.1"/>
    <property type="molecule type" value="Genomic_DNA"/>
</dbReference>
<dbReference type="InterPro" id="IPR011639">
    <property type="entry name" value="MethylTrfase_TaqI-like_dom"/>
</dbReference>
<dbReference type="PROSITE" id="PS00092">
    <property type="entry name" value="N6_MTASE"/>
    <property type="match status" value="1"/>
</dbReference>
<dbReference type="SUPFAM" id="SSF53335">
    <property type="entry name" value="S-adenosyl-L-methionine-dependent methyltransferases"/>
    <property type="match status" value="1"/>
</dbReference>
<dbReference type="GO" id="GO:0003676">
    <property type="term" value="F:nucleic acid binding"/>
    <property type="evidence" value="ECO:0007669"/>
    <property type="project" value="InterPro"/>
</dbReference>
<dbReference type="InterPro" id="IPR002052">
    <property type="entry name" value="DNA_methylase_N6_adenine_CS"/>
</dbReference>
<keyword evidence="3" id="KW-0808">Transferase</keyword>
<name>A0A6B0XZJ1_9RHOB</name>
<gene>
    <name evidence="7" type="ORF">F4Y60_08665</name>
</gene>
<evidence type="ECO:0000259" key="6">
    <source>
        <dbReference type="Pfam" id="PF07669"/>
    </source>
</evidence>
<protein>
    <recommendedName>
        <fullName evidence="1">site-specific DNA-methyltransferase (adenine-specific)</fullName>
        <ecNumber evidence="1">2.1.1.72</ecNumber>
    </recommendedName>
</protein>
<feature type="non-terminal residue" evidence="7">
    <location>
        <position position="1131"/>
    </location>
</feature>
<evidence type="ECO:0000256" key="5">
    <source>
        <dbReference type="ARBA" id="ARBA00047942"/>
    </source>
</evidence>
<dbReference type="PRINTS" id="PR00507">
    <property type="entry name" value="N12N6MTFRASE"/>
</dbReference>
<proteinExistence type="predicted"/>
<sequence length="1131" mass="126943">MARARACRGFTALKIEGGILPSEFLHAVATLEAPRQEGADYGLSKSLEIKEELARYWRIGNDLYGRYSERRPRQDLAASQVDVEEWLVPFLRSLLGYDDLADADSVVLEDRVFRLTHRACEGAVPLLLVTHDFDLDRADPRLGQDGRRQAPHGMMQEYLNAEDAALWGMVSNGSKLRILRDNPSLTRPSYIEADLDLVFAEELYPDFAALWLTAHSSRLRPLDDRASNCIIESWRATAQETGERVRENLRDGVTEALRQIGNGFLCHPANTGLREALETGALSSERYFQQLLRLIYRLLILFSAEERNLLHAPDATDEQRSLFADGYALSRLRERALRRRHYDRNRDLWQGLQITFGALATGAPGLGLSALGGLFRAGECPDLDGAAIANEHLLETVRNLAFFRSGNSLARVNYRDMDTEELGSVYESLLELRPVIDVDASPWAFAFIGDGNGERVKGSERKLTGSYYTPSSLVGELVKSTLDPVIAEAVRARPEDPCGAILDLKVVDPACGSGHFLLAAARRLADEIARVESGAETPDEGARQHALREVVRHCIYGVDQNPLAVELCKAALWMETVEPGKPLAFLDPHILQGDSLVGVLDPDIIANGIPDDAYKPLAGDDKAVCRDLKKRNRIRGQRGLFDQDAVLEVAIAGLDLDAMPEDTLDEVERKRAAWRASQRDEIRAREAMRADLFVGAYFVPKTHDTLDLVPLSDDVDRLDRDMPGRAGVEDLVRRRSHAHRFHHWHLAFAEIMQDGGFDAILGNPPWERIKLQEQEFFASRSPEIASAPNKAARDRLIRQLDRDDALPAERALFKEFESAKREAEATTLFARTAGRYPLTGVGDLNTYAIFAETFLQLIKPHGRAGLIVPTGIATDHSTRAFFEHAVTHSRLVSLYDFENREAVFVGVHRSYKFCLLTLSGKGSPVPEAEFAFFLHQVEQLKEPERRFALSADDFSLFNPNTRTCPIFRTKQDMEIAHKMYKRAGILWKEASGSEPEENPWGVSFQRMFDMSNDSGLFRTRRQMEEDGWTLDGNVFMRGDERCLPLYEAKLFHQYDHRFATFDGASEKDIKNGNAQPLTADEKSDPGAVAVPRYWVPEKEVAERLDIGRITANFIKPSRAEPSRAEPSRAEP</sequence>
<evidence type="ECO:0000256" key="1">
    <source>
        <dbReference type="ARBA" id="ARBA00011900"/>
    </source>
</evidence>
<organism evidence="7">
    <name type="scientific">Boseongicola sp. SB0664_bin_43</name>
    <dbReference type="NCBI Taxonomy" id="2604844"/>
    <lineage>
        <taxon>Bacteria</taxon>
        <taxon>Pseudomonadati</taxon>
        <taxon>Pseudomonadota</taxon>
        <taxon>Alphaproteobacteria</taxon>
        <taxon>Rhodobacterales</taxon>
        <taxon>Paracoccaceae</taxon>
        <taxon>Boseongicola</taxon>
    </lineage>
</organism>
<accession>A0A6B0XZJ1</accession>
<keyword evidence="4" id="KW-0949">S-adenosyl-L-methionine</keyword>
<reference evidence="7" key="1">
    <citation type="submission" date="2019-09" db="EMBL/GenBank/DDBJ databases">
        <title>Characterisation of the sponge microbiome using genome-centric metagenomics.</title>
        <authorList>
            <person name="Engelberts J.P."/>
            <person name="Robbins S.J."/>
            <person name="De Goeij J.M."/>
            <person name="Aranda M."/>
            <person name="Bell S.C."/>
            <person name="Webster N.S."/>
        </authorList>
    </citation>
    <scope>NUCLEOTIDE SEQUENCE</scope>
    <source>
        <strain evidence="7">SB0664_bin_43</strain>
    </source>
</reference>
<dbReference type="InterPro" id="IPR029063">
    <property type="entry name" value="SAM-dependent_MTases_sf"/>
</dbReference>
<evidence type="ECO:0000313" key="7">
    <source>
        <dbReference type="EMBL" id="MXY34144.1"/>
    </source>
</evidence>
<dbReference type="AlphaFoldDB" id="A0A6B0XZJ1"/>
<evidence type="ECO:0000256" key="3">
    <source>
        <dbReference type="ARBA" id="ARBA00022679"/>
    </source>
</evidence>
<comment type="catalytic activity">
    <reaction evidence="5">
        <text>a 2'-deoxyadenosine in DNA + S-adenosyl-L-methionine = an N(6)-methyl-2'-deoxyadenosine in DNA + S-adenosyl-L-homocysteine + H(+)</text>
        <dbReference type="Rhea" id="RHEA:15197"/>
        <dbReference type="Rhea" id="RHEA-COMP:12418"/>
        <dbReference type="Rhea" id="RHEA-COMP:12419"/>
        <dbReference type="ChEBI" id="CHEBI:15378"/>
        <dbReference type="ChEBI" id="CHEBI:57856"/>
        <dbReference type="ChEBI" id="CHEBI:59789"/>
        <dbReference type="ChEBI" id="CHEBI:90615"/>
        <dbReference type="ChEBI" id="CHEBI:90616"/>
        <dbReference type="EC" id="2.1.1.72"/>
    </reaction>
</comment>
<dbReference type="GO" id="GO:0006304">
    <property type="term" value="P:DNA modification"/>
    <property type="evidence" value="ECO:0007669"/>
    <property type="project" value="InterPro"/>
</dbReference>
<dbReference type="GO" id="GO:0009007">
    <property type="term" value="F:site-specific DNA-methyltransferase (adenine-specific) activity"/>
    <property type="evidence" value="ECO:0007669"/>
    <property type="project" value="UniProtKB-EC"/>
</dbReference>
<feature type="domain" description="Type II methyltransferase M.TaqI-like" evidence="6">
    <location>
        <begin position="553"/>
        <end position="775"/>
    </location>
</feature>
<dbReference type="Gene3D" id="3.40.50.150">
    <property type="entry name" value="Vaccinia Virus protein VP39"/>
    <property type="match status" value="1"/>
</dbReference>
<dbReference type="InterPro" id="IPR050953">
    <property type="entry name" value="N4_N6_ade-DNA_methylase"/>
</dbReference>
<dbReference type="EC" id="2.1.1.72" evidence="1"/>
<keyword evidence="2 7" id="KW-0489">Methyltransferase</keyword>